<proteinExistence type="predicted"/>
<dbReference type="EMBL" id="JAVDTT010000004">
    <property type="protein sequence ID" value="MDR6842757.1"/>
    <property type="molecule type" value="Genomic_DNA"/>
</dbReference>
<comment type="caution">
    <text evidence="1">The sequence shown here is derived from an EMBL/GenBank/DDBJ whole genome shotgun (WGS) entry which is preliminary data.</text>
</comment>
<name>A0ABU1RVZ4_9GAMM</name>
<organism evidence="1 2">
    <name type="scientific">Pseudoxanthomonas sacheonensis</name>
    <dbReference type="NCBI Taxonomy" id="443615"/>
    <lineage>
        <taxon>Bacteria</taxon>
        <taxon>Pseudomonadati</taxon>
        <taxon>Pseudomonadota</taxon>
        <taxon>Gammaproteobacteria</taxon>
        <taxon>Lysobacterales</taxon>
        <taxon>Lysobacteraceae</taxon>
        <taxon>Pseudoxanthomonas</taxon>
    </lineage>
</organism>
<dbReference type="RefSeq" id="WP_310095255.1">
    <property type="nucleotide sequence ID" value="NZ_JAVDTT010000004.1"/>
</dbReference>
<reference evidence="1 2" key="1">
    <citation type="submission" date="2023-07" db="EMBL/GenBank/DDBJ databases">
        <title>Sorghum-associated microbial communities from plants grown in Nebraska, USA.</title>
        <authorList>
            <person name="Schachtman D."/>
        </authorList>
    </citation>
    <scope>NUCLEOTIDE SEQUENCE [LARGE SCALE GENOMIC DNA]</scope>
    <source>
        <strain evidence="1 2">BE107</strain>
    </source>
</reference>
<evidence type="ECO:0000313" key="2">
    <source>
        <dbReference type="Proteomes" id="UP001254759"/>
    </source>
</evidence>
<evidence type="ECO:0000313" key="1">
    <source>
        <dbReference type="EMBL" id="MDR6842757.1"/>
    </source>
</evidence>
<keyword evidence="2" id="KW-1185">Reference proteome</keyword>
<gene>
    <name evidence="1" type="ORF">J2W94_003062</name>
</gene>
<protein>
    <submittedName>
        <fullName evidence="1">Uncharacterized protein</fullName>
    </submittedName>
</protein>
<dbReference type="Proteomes" id="UP001254759">
    <property type="component" value="Unassembled WGS sequence"/>
</dbReference>
<accession>A0ABU1RVZ4</accession>
<sequence length="70" mass="7963">MQRVLFTITSSYNGWQVRDELRNRDWFEHLEDAVASANTLAQTRYVLTGHSTGVLVDVGQGDTVMRVRHG</sequence>